<evidence type="ECO:0000256" key="1">
    <source>
        <dbReference type="ARBA" id="ARBA00023002"/>
    </source>
</evidence>
<protein>
    <recommendedName>
        <fullName evidence="3">D-isomer specific 2-hydroxyacid dehydrogenase NAD-binding domain-containing protein</fullName>
    </recommendedName>
</protein>
<evidence type="ECO:0000313" key="4">
    <source>
        <dbReference type="EMBL" id="ODO01515.1"/>
    </source>
</evidence>
<dbReference type="InterPro" id="IPR006140">
    <property type="entry name" value="D-isomer_DH_NAD-bd"/>
</dbReference>
<name>A0A1E3JKX2_9TREE</name>
<dbReference type="GO" id="GO:0051287">
    <property type="term" value="F:NAD binding"/>
    <property type="evidence" value="ECO:0007669"/>
    <property type="project" value="InterPro"/>
</dbReference>
<dbReference type="PANTHER" id="PTHR43333">
    <property type="entry name" value="2-HACID_DH_C DOMAIN-CONTAINING PROTEIN"/>
    <property type="match status" value="1"/>
</dbReference>
<dbReference type="Gene3D" id="3.40.50.720">
    <property type="entry name" value="NAD(P)-binding Rossmann-like Domain"/>
    <property type="match status" value="2"/>
</dbReference>
<dbReference type="SUPFAM" id="SSF52283">
    <property type="entry name" value="Formate/glycerate dehydrogenase catalytic domain-like"/>
    <property type="match status" value="1"/>
</dbReference>
<organism evidence="4 5">
    <name type="scientific">Cryptococcus amylolentus CBS 6273</name>
    <dbReference type="NCBI Taxonomy" id="1296118"/>
    <lineage>
        <taxon>Eukaryota</taxon>
        <taxon>Fungi</taxon>
        <taxon>Dikarya</taxon>
        <taxon>Basidiomycota</taxon>
        <taxon>Agaricomycotina</taxon>
        <taxon>Tremellomycetes</taxon>
        <taxon>Tremellales</taxon>
        <taxon>Cryptococcaceae</taxon>
        <taxon>Cryptococcus</taxon>
    </lineage>
</organism>
<evidence type="ECO:0000256" key="2">
    <source>
        <dbReference type="ARBA" id="ARBA00023027"/>
    </source>
</evidence>
<gene>
    <name evidence="4" type="ORF">I350_06335</name>
</gene>
<sequence>MSSFILACTVFLEPPVVERLHKAFAKVHYHPDGVLPKEALQEADILFTEMVGVPSQITDLKAEIPNLKLIQLVCAGSEKALACPAVKNYAAQSDRSITLANASGIHVLSIPNYVVASILGAYHQLSRQIIFGAVNKRWATRAEIEITDKPYYARSPRGRTVGMLGYGALGRESARLLSCLGMNIIAANTSGSATEQTGYIIDGTGDADGSIPETYYSTKDRASFEAFLERCDVLVSSLPNTSATQYLIGPKEFGKSPSSSNALLINIGRGNLVKSEDLLAELNKPEGEGLFAAHVDVTDPEPLPEGHPLWSHRKATITPHLSGDTEGEYDIAVDILIANVKNLAVGERLYNAVDFVKGY</sequence>
<comment type="caution">
    <text evidence="4">The sequence shown here is derived from an EMBL/GenBank/DDBJ whole genome shotgun (WGS) entry which is preliminary data.</text>
</comment>
<reference evidence="4 5" key="1">
    <citation type="submission" date="2016-06" db="EMBL/GenBank/DDBJ databases">
        <title>Evolution of pathogenesis and genome organization in the Tremellales.</title>
        <authorList>
            <person name="Cuomo C."/>
            <person name="Litvintseva A."/>
            <person name="Heitman J."/>
            <person name="Chen Y."/>
            <person name="Sun S."/>
            <person name="Springer D."/>
            <person name="Dromer F."/>
            <person name="Young S."/>
            <person name="Zeng Q."/>
            <person name="Chapman S."/>
            <person name="Gujja S."/>
            <person name="Saif S."/>
            <person name="Birren B."/>
        </authorList>
    </citation>
    <scope>NUCLEOTIDE SEQUENCE [LARGE SCALE GENOMIC DNA]</scope>
    <source>
        <strain evidence="4 5">CBS 6273</strain>
    </source>
</reference>
<keyword evidence="1" id="KW-0560">Oxidoreductase</keyword>
<keyword evidence="2" id="KW-0520">NAD</keyword>
<dbReference type="Pfam" id="PF02826">
    <property type="entry name" value="2-Hacid_dh_C"/>
    <property type="match status" value="1"/>
</dbReference>
<proteinExistence type="predicted"/>
<evidence type="ECO:0000313" key="5">
    <source>
        <dbReference type="Proteomes" id="UP000095149"/>
    </source>
</evidence>
<dbReference type="EMBL" id="MEKH01000010">
    <property type="protein sequence ID" value="ODO01515.1"/>
    <property type="molecule type" value="Genomic_DNA"/>
</dbReference>
<feature type="domain" description="D-isomer specific 2-hydroxyacid dehydrogenase NAD-binding" evidence="3">
    <location>
        <begin position="144"/>
        <end position="322"/>
    </location>
</feature>
<dbReference type="OrthoDB" id="298012at2759"/>
<evidence type="ECO:0000259" key="3">
    <source>
        <dbReference type="Pfam" id="PF02826"/>
    </source>
</evidence>
<dbReference type="GO" id="GO:0016491">
    <property type="term" value="F:oxidoreductase activity"/>
    <property type="evidence" value="ECO:0007669"/>
    <property type="project" value="UniProtKB-KW"/>
</dbReference>
<dbReference type="SUPFAM" id="SSF51735">
    <property type="entry name" value="NAD(P)-binding Rossmann-fold domains"/>
    <property type="match status" value="1"/>
</dbReference>
<dbReference type="InterPro" id="IPR036291">
    <property type="entry name" value="NAD(P)-bd_dom_sf"/>
</dbReference>
<dbReference type="Proteomes" id="UP000095149">
    <property type="component" value="Unassembled WGS sequence"/>
</dbReference>
<dbReference type="PANTHER" id="PTHR43333:SF1">
    <property type="entry name" value="D-ISOMER SPECIFIC 2-HYDROXYACID DEHYDROGENASE NAD-BINDING DOMAIN-CONTAINING PROTEIN"/>
    <property type="match status" value="1"/>
</dbReference>
<dbReference type="AlphaFoldDB" id="A0A1E3JKX2"/>
<accession>A0A1E3JKX2</accession>